<dbReference type="EMBL" id="JABFCX010000002">
    <property type="protein sequence ID" value="NNU16387.1"/>
    <property type="molecule type" value="Genomic_DNA"/>
</dbReference>
<dbReference type="AlphaFoldDB" id="A0A7Y3W5J6"/>
<evidence type="ECO:0000259" key="1">
    <source>
        <dbReference type="Pfam" id="PF13622"/>
    </source>
</evidence>
<dbReference type="RefSeq" id="WP_173198562.1">
    <property type="nucleotide sequence ID" value="NZ_JABFCX010000002.1"/>
</dbReference>
<organism evidence="2 3">
    <name type="scientific">Parvularcula mediterranea</name>
    <dbReference type="NCBI Taxonomy" id="2732508"/>
    <lineage>
        <taxon>Bacteria</taxon>
        <taxon>Pseudomonadati</taxon>
        <taxon>Pseudomonadota</taxon>
        <taxon>Alphaproteobacteria</taxon>
        <taxon>Parvularculales</taxon>
        <taxon>Parvularculaceae</taxon>
        <taxon>Parvularcula</taxon>
    </lineage>
</organism>
<name>A0A7Y3W5J6_9PROT</name>
<dbReference type="Gene3D" id="3.10.129.10">
    <property type="entry name" value="Hotdog Thioesterase"/>
    <property type="match status" value="1"/>
</dbReference>
<evidence type="ECO:0000313" key="2">
    <source>
        <dbReference type="EMBL" id="NNU16387.1"/>
    </source>
</evidence>
<dbReference type="CDD" id="cd03443">
    <property type="entry name" value="PaaI_thioesterase"/>
    <property type="match status" value="1"/>
</dbReference>
<keyword evidence="3" id="KW-1185">Reference proteome</keyword>
<gene>
    <name evidence="2" type="ORF">HK107_08650</name>
</gene>
<dbReference type="InterPro" id="IPR029069">
    <property type="entry name" value="HotDog_dom_sf"/>
</dbReference>
<reference evidence="2 3" key="1">
    <citation type="submission" date="2020-05" db="EMBL/GenBank/DDBJ databases">
        <title>Parvularcula mediterraneae sp. nov., isolated from polypropylene straw from shallow seawater of the seashore of Laganas in Zakynthos island, Greece.</title>
        <authorList>
            <person name="Szabo I."/>
            <person name="Al-Omari J."/>
            <person name="Rado J."/>
            <person name="Szerdahelyi G.S."/>
        </authorList>
    </citation>
    <scope>NUCLEOTIDE SEQUENCE [LARGE SCALE GENOMIC DNA]</scope>
    <source>
        <strain evidence="2 3">ZS-1/3</strain>
    </source>
</reference>
<dbReference type="Pfam" id="PF13622">
    <property type="entry name" value="4HBT_3"/>
    <property type="match status" value="1"/>
</dbReference>
<proteinExistence type="predicted"/>
<sequence length="147" mass="16344">MSTRRDLLDVSDETVAKALELAEASAMGQWFGTKVSIDEGEQRYRLTFDEPHIGNPVIRALHGGVISAFLQYASTLEVLSRAPTPVQARTISVHTSYLRGSRDQDLLVSVDVQRVGRRIAFVEARGWQDDRDRAVASAQIALRMFEG</sequence>
<feature type="domain" description="Acyl-CoA thioesterase-like N-terminal HotDog" evidence="1">
    <location>
        <begin position="60"/>
        <end position="138"/>
    </location>
</feature>
<dbReference type="InterPro" id="IPR049449">
    <property type="entry name" value="TesB_ACOT8-like_N"/>
</dbReference>
<accession>A0A7Y3W5J6</accession>
<comment type="caution">
    <text evidence="2">The sequence shown here is derived from an EMBL/GenBank/DDBJ whole genome shotgun (WGS) entry which is preliminary data.</text>
</comment>
<dbReference type="SUPFAM" id="SSF54637">
    <property type="entry name" value="Thioesterase/thiol ester dehydrase-isomerase"/>
    <property type="match status" value="1"/>
</dbReference>
<dbReference type="Proteomes" id="UP000536835">
    <property type="component" value="Unassembled WGS sequence"/>
</dbReference>
<protein>
    <submittedName>
        <fullName evidence="2">PaaI family thioesterase</fullName>
    </submittedName>
</protein>
<evidence type="ECO:0000313" key="3">
    <source>
        <dbReference type="Proteomes" id="UP000536835"/>
    </source>
</evidence>